<evidence type="ECO:0000256" key="2">
    <source>
        <dbReference type="ARBA" id="ARBA00022723"/>
    </source>
</evidence>
<evidence type="ECO:0000256" key="4">
    <source>
        <dbReference type="ARBA" id="ARBA00022896"/>
    </source>
</evidence>
<dbReference type="EMBL" id="LQCK02000034">
    <property type="protein sequence ID" value="KZB94502.1"/>
    <property type="molecule type" value="Genomic_DNA"/>
</dbReference>
<dbReference type="AlphaFoldDB" id="A0A175Y163"/>
<keyword evidence="6" id="KW-0560">Oxidoreductase</keyword>
<sequence>MEGRRDAAVALIESAVAKEDPDALFQQGLWRLMGDILARDLPAARIAFRRSGDLGHGEARLIDIALTANGSGAPADWSEAMRLLSGTVAAGDAHAKQLDMLLAAMGLDERGDPIRLPAIESLVPNGSVRRVRAFMTPDECAHIARSAADLLAPSQVMDPRTGWATPHPIRTSDAAVIGPVREDPVIRAINVRIARISGTAVMQGEALTVLRYSPGQQFKLHSDVLPHVRNQRVSTVIVYLNEGFAGGETLFPHHDLKIVPNGGDAIIFDNVDAKGRPLDSARHAGAAPRSGVKWIATRWIRARPFDVWQGPESV</sequence>
<dbReference type="Gene3D" id="2.60.120.620">
    <property type="entry name" value="q2cbj1_9rhob like domain"/>
    <property type="match status" value="1"/>
</dbReference>
<accession>A0A175Y163</accession>
<dbReference type="InterPro" id="IPR005123">
    <property type="entry name" value="Oxoglu/Fe-dep_dioxygenase_dom"/>
</dbReference>
<dbReference type="GO" id="GO:0051213">
    <property type="term" value="F:dioxygenase activity"/>
    <property type="evidence" value="ECO:0007669"/>
    <property type="project" value="UniProtKB-KW"/>
</dbReference>
<dbReference type="PROSITE" id="PS51471">
    <property type="entry name" value="FE2OG_OXY"/>
    <property type="match status" value="1"/>
</dbReference>
<dbReference type="InterPro" id="IPR006620">
    <property type="entry name" value="Pro_4_hyd_alph"/>
</dbReference>
<keyword evidence="8" id="KW-0325">Glycoprotein</keyword>
<dbReference type="GO" id="GO:0016705">
    <property type="term" value="F:oxidoreductase activity, acting on paired donors, with incorporation or reduction of molecular oxygen"/>
    <property type="evidence" value="ECO:0007669"/>
    <property type="project" value="InterPro"/>
</dbReference>
<dbReference type="Gene3D" id="1.25.40.10">
    <property type="entry name" value="Tetratricopeptide repeat domain"/>
    <property type="match status" value="1"/>
</dbReference>
<dbReference type="PANTHER" id="PTHR10869:SF246">
    <property type="entry name" value="TRANSMEMBRANE PROLYL 4-HYDROXYLASE"/>
    <property type="match status" value="1"/>
</dbReference>
<dbReference type="SUPFAM" id="SSF81901">
    <property type="entry name" value="HCP-like"/>
    <property type="match status" value="1"/>
</dbReference>
<keyword evidence="5" id="KW-0223">Dioxygenase</keyword>
<feature type="domain" description="Fe2OG dioxygenase" evidence="9">
    <location>
        <begin position="203"/>
        <end position="302"/>
    </location>
</feature>
<keyword evidence="4" id="KW-0847">Vitamin C</keyword>
<dbReference type="SMART" id="SM00702">
    <property type="entry name" value="P4Hc"/>
    <property type="match status" value="1"/>
</dbReference>
<dbReference type="Pfam" id="PF13640">
    <property type="entry name" value="2OG-FeII_Oxy_3"/>
    <property type="match status" value="1"/>
</dbReference>
<keyword evidence="3" id="KW-0256">Endoplasmic reticulum</keyword>
<comment type="cofactor">
    <cofactor evidence="1">
        <name>L-ascorbate</name>
        <dbReference type="ChEBI" id="CHEBI:38290"/>
    </cofactor>
</comment>
<protein>
    <recommendedName>
        <fullName evidence="9">Fe2OG dioxygenase domain-containing protein</fullName>
    </recommendedName>
</protein>
<dbReference type="InterPro" id="IPR044862">
    <property type="entry name" value="Pro_4_hyd_alph_FE2OG_OXY"/>
</dbReference>
<proteinExistence type="predicted"/>
<evidence type="ECO:0000256" key="3">
    <source>
        <dbReference type="ARBA" id="ARBA00022824"/>
    </source>
</evidence>
<dbReference type="OrthoDB" id="269774at2"/>
<dbReference type="GO" id="GO:0031418">
    <property type="term" value="F:L-ascorbic acid binding"/>
    <property type="evidence" value="ECO:0007669"/>
    <property type="project" value="UniProtKB-KW"/>
</dbReference>
<evidence type="ECO:0000256" key="1">
    <source>
        <dbReference type="ARBA" id="ARBA00001961"/>
    </source>
</evidence>
<gene>
    <name evidence="10" type="ORF">AVM11_08450</name>
</gene>
<reference evidence="10" key="1">
    <citation type="submission" date="2016-03" db="EMBL/GenBank/DDBJ databases">
        <title>Sphingomonas melonis TY, whole genome shotgun sequencing.</title>
        <authorList>
            <person name="Wang H."/>
            <person name="Zhu P."/>
        </authorList>
    </citation>
    <scope>NUCLEOTIDE SEQUENCE [LARGE SCALE GENOMIC DNA]</scope>
    <source>
        <strain evidence="10">TY</strain>
    </source>
</reference>
<dbReference type="PANTHER" id="PTHR10869">
    <property type="entry name" value="PROLYL 4-HYDROXYLASE ALPHA SUBUNIT"/>
    <property type="match status" value="1"/>
</dbReference>
<evidence type="ECO:0000313" key="10">
    <source>
        <dbReference type="EMBL" id="KZB94502.1"/>
    </source>
</evidence>
<evidence type="ECO:0000313" key="11">
    <source>
        <dbReference type="Proteomes" id="UP000078460"/>
    </source>
</evidence>
<comment type="caution">
    <text evidence="10">The sequence shown here is derived from an EMBL/GenBank/DDBJ whole genome shotgun (WGS) entry which is preliminary data.</text>
</comment>
<evidence type="ECO:0000256" key="6">
    <source>
        <dbReference type="ARBA" id="ARBA00023002"/>
    </source>
</evidence>
<keyword evidence="2" id="KW-0479">Metal-binding</keyword>
<keyword evidence="11" id="KW-1185">Reference proteome</keyword>
<name>A0A175Y163_9SPHN</name>
<dbReference type="STRING" id="621456.BJP26_05005"/>
<evidence type="ECO:0000256" key="5">
    <source>
        <dbReference type="ARBA" id="ARBA00022964"/>
    </source>
</evidence>
<dbReference type="InterPro" id="IPR045054">
    <property type="entry name" value="P4HA-like"/>
</dbReference>
<evidence type="ECO:0000256" key="7">
    <source>
        <dbReference type="ARBA" id="ARBA00023004"/>
    </source>
</evidence>
<dbReference type="GO" id="GO:0005506">
    <property type="term" value="F:iron ion binding"/>
    <property type="evidence" value="ECO:0007669"/>
    <property type="project" value="InterPro"/>
</dbReference>
<evidence type="ECO:0000259" key="9">
    <source>
        <dbReference type="PROSITE" id="PS51471"/>
    </source>
</evidence>
<keyword evidence="7" id="KW-0408">Iron</keyword>
<dbReference type="Proteomes" id="UP000078460">
    <property type="component" value="Unassembled WGS sequence"/>
</dbReference>
<dbReference type="InterPro" id="IPR011990">
    <property type="entry name" value="TPR-like_helical_dom_sf"/>
</dbReference>
<organism evidence="10 11">
    <name type="scientific">Sphingomonas melonis TY</name>
    <dbReference type="NCBI Taxonomy" id="621456"/>
    <lineage>
        <taxon>Bacteria</taxon>
        <taxon>Pseudomonadati</taxon>
        <taxon>Pseudomonadota</taxon>
        <taxon>Alphaproteobacteria</taxon>
        <taxon>Sphingomonadales</taxon>
        <taxon>Sphingomonadaceae</taxon>
        <taxon>Sphingomonas</taxon>
    </lineage>
</organism>
<evidence type="ECO:0000256" key="8">
    <source>
        <dbReference type="ARBA" id="ARBA00023180"/>
    </source>
</evidence>